<proteinExistence type="predicted"/>
<evidence type="ECO:0000313" key="1">
    <source>
        <dbReference type="EMBL" id="EGG54243.1"/>
    </source>
</evidence>
<name>F3QU16_9BACT</name>
<dbReference type="Proteomes" id="UP000005546">
    <property type="component" value="Unassembled WGS sequence"/>
</dbReference>
<reference evidence="1 2" key="1">
    <citation type="submission" date="2011-02" db="EMBL/GenBank/DDBJ databases">
        <authorList>
            <person name="Weinstock G."/>
            <person name="Sodergren E."/>
            <person name="Clifton S."/>
            <person name="Fulton L."/>
            <person name="Fulton B."/>
            <person name="Courtney L."/>
            <person name="Fronick C."/>
            <person name="Harrison M."/>
            <person name="Strong C."/>
            <person name="Farmer C."/>
            <person name="Delahaunty K."/>
            <person name="Markovic C."/>
            <person name="Hall O."/>
            <person name="Minx P."/>
            <person name="Tomlinson C."/>
            <person name="Mitreva M."/>
            <person name="Hou S."/>
            <person name="Chen J."/>
            <person name="Wollam A."/>
            <person name="Pepin K.H."/>
            <person name="Johnson M."/>
            <person name="Bhonagiri V."/>
            <person name="Zhang X."/>
            <person name="Suruliraj S."/>
            <person name="Warren W."/>
            <person name="Chinwalla A."/>
            <person name="Mardis E.R."/>
            <person name="Wilson R.K."/>
        </authorList>
    </citation>
    <scope>NUCLEOTIDE SEQUENCE [LARGE SCALE GENOMIC DNA]</scope>
    <source>
        <strain evidence="1 2">YIT 11841</strain>
    </source>
</reference>
<dbReference type="STRING" id="762982.HMPREF9442_01685"/>
<dbReference type="EMBL" id="AFBR01000042">
    <property type="protein sequence ID" value="EGG54243.1"/>
    <property type="molecule type" value="Genomic_DNA"/>
</dbReference>
<evidence type="ECO:0000313" key="2">
    <source>
        <dbReference type="Proteomes" id="UP000005546"/>
    </source>
</evidence>
<organism evidence="1 2">
    <name type="scientific">Paraprevotella xylaniphila YIT 11841</name>
    <dbReference type="NCBI Taxonomy" id="762982"/>
    <lineage>
        <taxon>Bacteria</taxon>
        <taxon>Pseudomonadati</taxon>
        <taxon>Bacteroidota</taxon>
        <taxon>Bacteroidia</taxon>
        <taxon>Bacteroidales</taxon>
        <taxon>Prevotellaceae</taxon>
        <taxon>Paraprevotella</taxon>
    </lineage>
</organism>
<accession>F3QU16</accession>
<protein>
    <submittedName>
        <fullName evidence="1">Uncharacterized protein</fullName>
    </submittedName>
</protein>
<comment type="caution">
    <text evidence="1">The sequence shown here is derived from an EMBL/GenBank/DDBJ whole genome shotgun (WGS) entry which is preliminary data.</text>
</comment>
<dbReference type="AlphaFoldDB" id="F3QU16"/>
<keyword evidence="2" id="KW-1185">Reference proteome</keyword>
<sequence length="42" mass="5010">MNFILLKSSALKKPVPDFLFSDTYFVNYIHVRTQKIKCNFQN</sequence>
<gene>
    <name evidence="1" type="ORF">HMPREF9442_01685</name>
</gene>
<dbReference type="HOGENOM" id="CLU_3255365_0_0_10"/>